<feature type="transmembrane region" description="Helical" evidence="1">
    <location>
        <begin position="293"/>
        <end position="319"/>
    </location>
</feature>
<gene>
    <name evidence="3" type="ORF">FSZ31_10355</name>
</gene>
<protein>
    <submittedName>
        <fullName evidence="3">DUF418 domain-containing protein</fullName>
    </submittedName>
</protein>
<evidence type="ECO:0000313" key="4">
    <source>
        <dbReference type="Proteomes" id="UP000321129"/>
    </source>
</evidence>
<organism evidence="3 4">
    <name type="scientific">Flavisphingopyxis soli</name>
    <dbReference type="NCBI Taxonomy" id="2601267"/>
    <lineage>
        <taxon>Bacteria</taxon>
        <taxon>Pseudomonadati</taxon>
        <taxon>Pseudomonadota</taxon>
        <taxon>Alphaproteobacteria</taxon>
        <taxon>Sphingomonadales</taxon>
        <taxon>Sphingopyxidaceae</taxon>
        <taxon>Flavisphingopyxis</taxon>
    </lineage>
</organism>
<keyword evidence="1" id="KW-0472">Membrane</keyword>
<feature type="transmembrane region" description="Helical" evidence="1">
    <location>
        <begin position="147"/>
        <end position="168"/>
    </location>
</feature>
<dbReference type="AlphaFoldDB" id="A0A5C6U5C6"/>
<keyword evidence="4" id="KW-1185">Reference proteome</keyword>
<dbReference type="PANTHER" id="PTHR30590">
    <property type="entry name" value="INNER MEMBRANE PROTEIN"/>
    <property type="match status" value="1"/>
</dbReference>
<dbReference type="EMBL" id="VOPY01000003">
    <property type="protein sequence ID" value="TXC68103.1"/>
    <property type="molecule type" value="Genomic_DNA"/>
</dbReference>
<name>A0A5C6U5C6_9SPHN</name>
<keyword evidence="1" id="KW-1133">Transmembrane helix</keyword>
<dbReference type="InterPro" id="IPR052529">
    <property type="entry name" value="Bact_Transport_Assoc"/>
</dbReference>
<sequence length="420" mass="47093">MATTTPAGLQRFTSLDAIRGVAVMGILAMNIYAFATPDPGYTNPAAVGDDTGGNVLVWLLDFLFFDSKMRGLFSMMFGASTLLVIERALAYGLSGAKVHYSRMVWLLILGLAHFYLIWWGDILVLYALCGMLLFFFRNLSIQALRRWAIGLLIVSALYFGSFFGSAALMRAGVVEPPAAMARAIVEMNDKFGPHSPDVATTRTLYRSDYRTIAGNRIFEKTAEPFAGFMAFGWETLGLMLIGMIMFKSGFFTGQWDSARYRKWLIACWGVAIPANLLLAWYQLSDGYSGVSTLFATLVLSMPFDVMMAIGWAALVILVIRQARYARLDARLAATGRMAFTNYLVTSLVMTTIFYGYGLSLFGEFHRLALQLFVLAMWAAMLAWSKPWLDRYTYGPFEWLWRSLSRWRFQPMLRRAPVGGA</sequence>
<feature type="transmembrane region" description="Helical" evidence="1">
    <location>
        <begin position="225"/>
        <end position="251"/>
    </location>
</feature>
<feature type="transmembrane region" description="Helical" evidence="1">
    <location>
        <begin position="364"/>
        <end position="383"/>
    </location>
</feature>
<feature type="transmembrane region" description="Helical" evidence="1">
    <location>
        <begin position="72"/>
        <end position="93"/>
    </location>
</feature>
<reference evidence="3 4" key="1">
    <citation type="submission" date="2019-08" db="EMBL/GenBank/DDBJ databases">
        <title>Sphingorhabdus soil sp. nov., isolated from arctic soil.</title>
        <authorList>
            <person name="Liu Y."/>
        </authorList>
    </citation>
    <scope>NUCLEOTIDE SEQUENCE [LARGE SCALE GENOMIC DNA]</scope>
    <source>
        <strain evidence="3 4">D-2Q-5-6</strain>
    </source>
</reference>
<feature type="transmembrane region" description="Helical" evidence="1">
    <location>
        <begin position="339"/>
        <end position="358"/>
    </location>
</feature>
<dbReference type="InterPro" id="IPR007349">
    <property type="entry name" value="DUF418"/>
</dbReference>
<comment type="caution">
    <text evidence="3">The sequence shown here is derived from an EMBL/GenBank/DDBJ whole genome shotgun (WGS) entry which is preliminary data.</text>
</comment>
<evidence type="ECO:0000313" key="3">
    <source>
        <dbReference type="EMBL" id="TXC68103.1"/>
    </source>
</evidence>
<proteinExistence type="predicted"/>
<evidence type="ECO:0000256" key="1">
    <source>
        <dbReference type="SAM" id="Phobius"/>
    </source>
</evidence>
<keyword evidence="1" id="KW-0812">Transmembrane</keyword>
<dbReference type="PANTHER" id="PTHR30590:SF2">
    <property type="entry name" value="INNER MEMBRANE PROTEIN"/>
    <property type="match status" value="1"/>
</dbReference>
<dbReference type="Pfam" id="PF04235">
    <property type="entry name" value="DUF418"/>
    <property type="match status" value="1"/>
</dbReference>
<feature type="transmembrane region" description="Helical" evidence="1">
    <location>
        <begin position="263"/>
        <end position="281"/>
    </location>
</feature>
<accession>A0A5C6U5C6</accession>
<feature type="transmembrane region" description="Helical" evidence="1">
    <location>
        <begin position="105"/>
        <end position="135"/>
    </location>
</feature>
<dbReference type="Proteomes" id="UP000321129">
    <property type="component" value="Unassembled WGS sequence"/>
</dbReference>
<feature type="domain" description="DUF418" evidence="2">
    <location>
        <begin position="246"/>
        <end position="406"/>
    </location>
</feature>
<dbReference type="RefSeq" id="WP_147123323.1">
    <property type="nucleotide sequence ID" value="NZ_VOPY01000003.1"/>
</dbReference>
<feature type="transmembrane region" description="Helical" evidence="1">
    <location>
        <begin position="17"/>
        <end position="35"/>
    </location>
</feature>
<evidence type="ECO:0000259" key="2">
    <source>
        <dbReference type="Pfam" id="PF04235"/>
    </source>
</evidence>
<dbReference type="OrthoDB" id="9807744at2"/>